<dbReference type="EC" id="2.7.10.1" evidence="32"/>
<dbReference type="InterPro" id="IPR011009">
    <property type="entry name" value="Kinase-like_dom_sf"/>
</dbReference>
<dbReference type="RefSeq" id="XP_021780758.2">
    <property type="nucleotide sequence ID" value="XM_021925066.2"/>
</dbReference>
<dbReference type="GO" id="GO:0048485">
    <property type="term" value="P:sympathetic nervous system development"/>
    <property type="evidence" value="ECO:0007669"/>
    <property type="project" value="Ensembl"/>
</dbReference>
<evidence type="ECO:0000256" key="32">
    <source>
        <dbReference type="RuleBase" id="RU000312"/>
    </source>
</evidence>
<dbReference type="InterPro" id="IPR017441">
    <property type="entry name" value="Protein_kinase_ATP_BS"/>
</dbReference>
<keyword evidence="13" id="KW-0967">Endosome</keyword>
<evidence type="ECO:0000256" key="2">
    <source>
        <dbReference type="ARBA" id="ARBA00004251"/>
    </source>
</evidence>
<keyword evidence="12 29" id="KW-0547">Nucleotide-binding</keyword>
<keyword evidence="6 32" id="KW-0597">Phosphoprotein</keyword>
<feature type="site" description="Interaction with SHC1" evidence="30">
    <location>
        <position position="522"/>
    </location>
</feature>
<dbReference type="GO" id="GO:0005886">
    <property type="term" value="C:plasma membrane"/>
    <property type="evidence" value="ECO:0007669"/>
    <property type="project" value="UniProtKB-SubCell"/>
</dbReference>
<evidence type="ECO:0000256" key="22">
    <source>
        <dbReference type="ARBA" id="ARBA00023157"/>
    </source>
</evidence>
<reference evidence="37" key="3">
    <citation type="submission" date="2025-09" db="UniProtKB">
        <authorList>
            <consortium name="Ensembl"/>
        </authorList>
    </citation>
    <scope>IDENTIFICATION</scope>
</reference>
<dbReference type="SUPFAM" id="SSF56112">
    <property type="entry name" value="Protein kinase-like (PK-like)"/>
    <property type="match status" value="1"/>
</dbReference>
<evidence type="ECO:0000256" key="6">
    <source>
        <dbReference type="ARBA" id="ARBA00022553"/>
    </source>
</evidence>
<evidence type="ECO:0000256" key="3">
    <source>
        <dbReference type="ARBA" id="ARBA00004480"/>
    </source>
</evidence>
<evidence type="ECO:0000256" key="14">
    <source>
        <dbReference type="ARBA" id="ARBA00022777"/>
    </source>
</evidence>
<dbReference type="GO" id="GO:0031902">
    <property type="term" value="C:late endosome membrane"/>
    <property type="evidence" value="ECO:0007669"/>
    <property type="project" value="UniProtKB-SubCell"/>
</dbReference>
<dbReference type="GO" id="GO:0061368">
    <property type="term" value="P:behavioral response to formalin induced pain"/>
    <property type="evidence" value="ECO:0007669"/>
    <property type="project" value="Ensembl"/>
</dbReference>
<dbReference type="AlphaFoldDB" id="A0A096N4M2"/>
<dbReference type="GO" id="GO:0004714">
    <property type="term" value="F:transmembrane receptor protein tyrosine kinase activity"/>
    <property type="evidence" value="ECO:0007669"/>
    <property type="project" value="UniProtKB-EC"/>
</dbReference>
<dbReference type="GO" id="GO:0048406">
    <property type="term" value="F:nerve growth factor binding"/>
    <property type="evidence" value="ECO:0007669"/>
    <property type="project" value="Ensembl"/>
</dbReference>
<dbReference type="PANTHER" id="PTHR24416">
    <property type="entry name" value="TYROSINE-PROTEIN KINASE RECEPTOR"/>
    <property type="match status" value="1"/>
</dbReference>
<dbReference type="InterPro" id="IPR020635">
    <property type="entry name" value="Tyr_kinase_cat_dom"/>
</dbReference>
<keyword evidence="18" id="KW-0524">Neurogenesis</keyword>
<dbReference type="PROSITE" id="PS00239">
    <property type="entry name" value="RECEPTOR_TYR_KIN_II"/>
    <property type="match status" value="1"/>
</dbReference>
<evidence type="ECO:0000256" key="25">
    <source>
        <dbReference type="ARBA" id="ARBA00023319"/>
    </source>
</evidence>
<dbReference type="Bgee" id="ENSPANG00000009056">
    <property type="expression patterns" value="Expressed in preoptic area and 10 other cell types or tissues"/>
</dbReference>
<keyword evidence="22" id="KW-1015">Disulfide bond</keyword>
<comment type="catalytic activity">
    <reaction evidence="27 32">
        <text>L-tyrosyl-[protein] + ATP = O-phospho-L-tyrosyl-[protein] + ADP + H(+)</text>
        <dbReference type="Rhea" id="RHEA:10596"/>
        <dbReference type="Rhea" id="RHEA-COMP:10136"/>
        <dbReference type="Rhea" id="RHEA-COMP:20101"/>
        <dbReference type="ChEBI" id="CHEBI:15378"/>
        <dbReference type="ChEBI" id="CHEBI:30616"/>
        <dbReference type="ChEBI" id="CHEBI:46858"/>
        <dbReference type="ChEBI" id="CHEBI:61978"/>
        <dbReference type="ChEBI" id="CHEBI:456216"/>
        <dbReference type="EC" id="2.7.10.1"/>
    </reaction>
</comment>
<keyword evidence="10" id="KW-0732">Signal</keyword>
<dbReference type="GO" id="GO:0030424">
    <property type="term" value="C:axon"/>
    <property type="evidence" value="ECO:0007669"/>
    <property type="project" value="Ensembl"/>
</dbReference>
<dbReference type="OMA" id="LTCHISA"/>
<feature type="binding site" evidence="29">
    <location>
        <begin position="542"/>
        <end position="550"/>
    </location>
    <ligand>
        <name>ATP</name>
        <dbReference type="ChEBI" id="CHEBI:30616"/>
    </ligand>
</feature>
<feature type="active site" description="Proton acceptor" evidence="28">
    <location>
        <position position="676"/>
    </location>
</feature>
<dbReference type="GO" id="GO:0055038">
    <property type="term" value="C:recycling endosome membrane"/>
    <property type="evidence" value="ECO:0007669"/>
    <property type="project" value="UniProtKB-SubCell"/>
</dbReference>
<feature type="transmembrane region" description="Helical" evidence="34">
    <location>
        <begin position="442"/>
        <end position="465"/>
    </location>
</feature>
<dbReference type="Gene3D" id="1.10.510.10">
    <property type="entry name" value="Transferase(Phosphotransferase) domain 1"/>
    <property type="match status" value="1"/>
</dbReference>
<dbReference type="InterPro" id="IPR020461">
    <property type="entry name" value="NTRK1"/>
</dbReference>
<evidence type="ECO:0000256" key="34">
    <source>
        <dbReference type="SAM" id="Phobius"/>
    </source>
</evidence>
<dbReference type="InterPro" id="IPR000483">
    <property type="entry name" value="Cys-rich_flank_reg_C"/>
</dbReference>
<dbReference type="SUPFAM" id="SSF48726">
    <property type="entry name" value="Immunoglobulin"/>
    <property type="match status" value="2"/>
</dbReference>
<dbReference type="Pfam" id="PF16920">
    <property type="entry name" value="LRRCT_2"/>
    <property type="match status" value="1"/>
</dbReference>
<dbReference type="PRINTS" id="PR01939">
    <property type="entry name" value="NTKRECEPTOR"/>
</dbReference>
<organism evidence="37 38">
    <name type="scientific">Papio anubis</name>
    <name type="common">Olive baboon</name>
    <dbReference type="NCBI Taxonomy" id="9555"/>
    <lineage>
        <taxon>Eukaryota</taxon>
        <taxon>Metazoa</taxon>
        <taxon>Chordata</taxon>
        <taxon>Craniata</taxon>
        <taxon>Vertebrata</taxon>
        <taxon>Euteleostomi</taxon>
        <taxon>Mammalia</taxon>
        <taxon>Eutheria</taxon>
        <taxon>Euarchontoglires</taxon>
        <taxon>Primates</taxon>
        <taxon>Haplorrhini</taxon>
        <taxon>Catarrhini</taxon>
        <taxon>Cercopithecidae</taxon>
        <taxon>Cercopithecinae</taxon>
        <taxon>Papio</taxon>
    </lineage>
</organism>
<dbReference type="GeneID" id="101012772"/>
<evidence type="ECO:0000256" key="7">
    <source>
        <dbReference type="ARBA" id="ARBA00022614"/>
    </source>
</evidence>
<dbReference type="PROSITE" id="PS00107">
    <property type="entry name" value="PROTEIN_KINASE_ATP"/>
    <property type="match status" value="1"/>
</dbReference>
<dbReference type="FunFam" id="2.60.40.10:FF:000522">
    <property type="entry name" value="Tyrosine-protein kinase receptor"/>
    <property type="match status" value="1"/>
</dbReference>
<evidence type="ECO:0000256" key="18">
    <source>
        <dbReference type="ARBA" id="ARBA00022902"/>
    </source>
</evidence>
<dbReference type="SMART" id="SM00082">
    <property type="entry name" value="LRRCT"/>
    <property type="match status" value="1"/>
</dbReference>
<evidence type="ECO:0000256" key="33">
    <source>
        <dbReference type="SAM" id="MobiDB-lite"/>
    </source>
</evidence>
<dbReference type="GO" id="GO:0030183">
    <property type="term" value="P:B cell differentiation"/>
    <property type="evidence" value="ECO:0007669"/>
    <property type="project" value="Ensembl"/>
</dbReference>
<dbReference type="Pfam" id="PF18613">
    <property type="entry name" value="TrkA_TMD"/>
    <property type="match status" value="1"/>
</dbReference>
<dbReference type="Gene3D" id="3.30.200.20">
    <property type="entry name" value="Phosphorylase Kinase, domain 1"/>
    <property type="match status" value="1"/>
</dbReference>
<dbReference type="InterPro" id="IPR040665">
    <property type="entry name" value="TrkA_TMD"/>
</dbReference>
<dbReference type="GeneTree" id="ENSGT00940000159412"/>
<feature type="domain" description="Ig-like" evidence="36">
    <location>
        <begin position="220"/>
        <end position="309"/>
    </location>
</feature>
<evidence type="ECO:0000256" key="9">
    <source>
        <dbReference type="ARBA" id="ARBA00022692"/>
    </source>
</evidence>
<dbReference type="Gene3D" id="3.80.10.10">
    <property type="entry name" value="Ribonuclease Inhibitor"/>
    <property type="match status" value="1"/>
</dbReference>
<dbReference type="InterPro" id="IPR050122">
    <property type="entry name" value="RTK"/>
</dbReference>
<feature type="domain" description="Protein kinase" evidence="35">
    <location>
        <begin position="536"/>
        <end position="807"/>
    </location>
</feature>
<dbReference type="FunFam" id="1.10.510.10:FF:000034">
    <property type="entry name" value="Tyrosine-protein kinase receptor"/>
    <property type="match status" value="1"/>
</dbReference>
<dbReference type="GO" id="GO:0046579">
    <property type="term" value="P:positive regulation of Ras protein signal transduction"/>
    <property type="evidence" value="ECO:0007669"/>
    <property type="project" value="Ensembl"/>
</dbReference>
<dbReference type="CDD" id="cd04971">
    <property type="entry name" value="IgI_TrKABC_d5"/>
    <property type="match status" value="1"/>
</dbReference>
<dbReference type="PRINTS" id="PR00109">
    <property type="entry name" value="TYRKINASE"/>
</dbReference>
<dbReference type="PRINTS" id="PR01940">
    <property type="entry name" value="NTKRECEPTOR1"/>
</dbReference>
<dbReference type="Ensembl" id="ENSPANT00000025101.3">
    <property type="protein sequence ID" value="ENSPANP00000007347.2"/>
    <property type="gene ID" value="ENSPANG00000009056.4"/>
</dbReference>
<evidence type="ECO:0000256" key="4">
    <source>
        <dbReference type="ARBA" id="ARBA00022473"/>
    </source>
</evidence>
<dbReference type="Pfam" id="PF07714">
    <property type="entry name" value="PK_Tyr_Ser-Thr"/>
    <property type="match status" value="1"/>
</dbReference>
<dbReference type="GO" id="GO:0010465">
    <property type="term" value="F:nerve growth factor receptor activity"/>
    <property type="evidence" value="ECO:0007669"/>
    <property type="project" value="Ensembl"/>
</dbReference>
<dbReference type="FunFam" id="3.80.10.10:FF:000163">
    <property type="entry name" value="Tyrosine-protein kinase receptor"/>
    <property type="match status" value="1"/>
</dbReference>
<keyword evidence="23 32" id="KW-0675">Receptor</keyword>
<dbReference type="GO" id="GO:0031901">
    <property type="term" value="C:early endosome membrane"/>
    <property type="evidence" value="ECO:0007669"/>
    <property type="project" value="UniProtKB-SubCell"/>
</dbReference>
<evidence type="ECO:0000256" key="30">
    <source>
        <dbReference type="PIRSR" id="PIRSR620777-52"/>
    </source>
</evidence>
<dbReference type="GO" id="GO:0008285">
    <property type="term" value="P:negative regulation of cell population proliferation"/>
    <property type="evidence" value="ECO:0007669"/>
    <property type="project" value="Ensembl"/>
</dbReference>
<dbReference type="GO" id="GO:0060385">
    <property type="term" value="P:axonogenesis involved in innervation"/>
    <property type="evidence" value="ECO:0007669"/>
    <property type="project" value="Ensembl"/>
</dbReference>
<dbReference type="RefSeq" id="XP_003892892.4">
    <property type="nucleotide sequence ID" value="XM_003892843.5"/>
</dbReference>
<evidence type="ECO:0000256" key="1">
    <source>
        <dbReference type="ARBA" id="ARBA00004158"/>
    </source>
</evidence>
<feature type="compositionally biased region" description="Basic residues" evidence="33">
    <location>
        <begin position="11"/>
        <end position="21"/>
    </location>
</feature>
<gene>
    <name evidence="37" type="primary">NTRK1</name>
</gene>
<evidence type="ECO:0000313" key="37">
    <source>
        <dbReference type="Ensembl" id="ENSPANP00000007347.2"/>
    </source>
</evidence>
<dbReference type="GO" id="GO:0042803">
    <property type="term" value="F:protein homodimerization activity"/>
    <property type="evidence" value="ECO:0007669"/>
    <property type="project" value="Ensembl"/>
</dbReference>
<dbReference type="GO" id="GO:0007623">
    <property type="term" value="P:circadian rhythm"/>
    <property type="evidence" value="ECO:0007669"/>
    <property type="project" value="Ensembl"/>
</dbReference>
<evidence type="ECO:0000256" key="26">
    <source>
        <dbReference type="ARBA" id="ARBA00037817"/>
    </source>
</evidence>
<evidence type="ECO:0000256" key="17">
    <source>
        <dbReference type="ARBA" id="ARBA00022843"/>
    </source>
</evidence>
<evidence type="ECO:0000256" key="12">
    <source>
        <dbReference type="ARBA" id="ARBA00022741"/>
    </source>
</evidence>
<keyword evidence="19 34" id="KW-1133">Transmembrane helix</keyword>
<feature type="binding site" evidence="29 31">
    <location>
        <position position="570"/>
    </location>
    <ligand>
        <name>ATP</name>
        <dbReference type="ChEBI" id="CHEBI:30616"/>
    </ligand>
</feature>
<evidence type="ECO:0000256" key="20">
    <source>
        <dbReference type="ARBA" id="ARBA00023136"/>
    </source>
</evidence>
<evidence type="ECO:0000256" key="29">
    <source>
        <dbReference type="PIRSR" id="PIRSR620777-51"/>
    </source>
</evidence>
<evidence type="ECO:0000313" key="38">
    <source>
        <dbReference type="Proteomes" id="UP000028761"/>
    </source>
</evidence>
<dbReference type="FunFam" id="3.30.200.20:FF:000033">
    <property type="entry name" value="Tyrosine-protein kinase receptor"/>
    <property type="match status" value="1"/>
</dbReference>
<evidence type="ECO:0000256" key="8">
    <source>
        <dbReference type="ARBA" id="ARBA00022679"/>
    </source>
</evidence>
<evidence type="ECO:0000256" key="15">
    <source>
        <dbReference type="ARBA" id="ARBA00022782"/>
    </source>
</evidence>
<dbReference type="InterPro" id="IPR000719">
    <property type="entry name" value="Prot_kinase_dom"/>
</dbReference>
<dbReference type="CTD" id="4914"/>
<comment type="subcellular location">
    <subcellularLocation>
        <location evidence="2">Cell membrane</location>
        <topology evidence="2">Single-pass type I membrane protein</topology>
    </subcellularLocation>
    <subcellularLocation>
        <location evidence="1">Early endosome membrane</location>
        <topology evidence="1">Single-pass type I membrane protein</topology>
    </subcellularLocation>
    <subcellularLocation>
        <location evidence="26">Late endosome membrane</location>
        <topology evidence="26">Single-pass type I membrane protein</topology>
    </subcellularLocation>
    <subcellularLocation>
        <location evidence="3">Recycling endosome membrane</location>
        <topology evidence="3">Single-pass type I membrane protein</topology>
    </subcellularLocation>
</comment>
<keyword evidence="11" id="KW-0677">Repeat</keyword>
<evidence type="ECO:0000256" key="28">
    <source>
        <dbReference type="PIRSR" id="PIRSR620777-50"/>
    </source>
</evidence>
<dbReference type="HOGENOM" id="CLU_000288_74_1_1"/>
<dbReference type="SMART" id="SM00219">
    <property type="entry name" value="TyrKc"/>
    <property type="match status" value="1"/>
</dbReference>
<dbReference type="InterPro" id="IPR001245">
    <property type="entry name" value="Ser-Thr/Tyr_kinase_cat_dom"/>
</dbReference>
<keyword evidence="21" id="KW-0829">Tyrosine-protein kinase</keyword>
<keyword evidence="14" id="KW-0418">Kinase</keyword>
<dbReference type="InterPro" id="IPR007110">
    <property type="entry name" value="Ig-like_dom"/>
</dbReference>
<dbReference type="GO" id="GO:0005524">
    <property type="term" value="F:ATP binding"/>
    <property type="evidence" value="ECO:0007669"/>
    <property type="project" value="UniProtKB-UniRule"/>
</dbReference>
<keyword evidence="4" id="KW-0217">Developmental protein</keyword>
<feature type="region of interest" description="Disordered" evidence="33">
    <location>
        <begin position="1"/>
        <end position="21"/>
    </location>
</feature>
<evidence type="ECO:0000256" key="24">
    <source>
        <dbReference type="ARBA" id="ARBA00023180"/>
    </source>
</evidence>
<dbReference type="PROSITE" id="PS50835">
    <property type="entry name" value="IG_LIKE"/>
    <property type="match status" value="1"/>
</dbReference>
<proteinExistence type="inferred from homology"/>
<keyword evidence="5" id="KW-1003">Cell membrane</keyword>
<dbReference type="GO" id="GO:0051402">
    <property type="term" value="P:neuron apoptotic process"/>
    <property type="evidence" value="ECO:0007669"/>
    <property type="project" value="Ensembl"/>
</dbReference>
<feature type="site" description="Interaction with PLCG1" evidence="30">
    <location>
        <position position="817"/>
    </location>
</feature>
<dbReference type="GO" id="GO:0051897">
    <property type="term" value="P:positive regulation of phosphatidylinositol 3-kinase/protein kinase B signal transduction"/>
    <property type="evidence" value="ECO:0007669"/>
    <property type="project" value="TreeGrafter"/>
</dbReference>
<dbReference type="InterPro" id="IPR002011">
    <property type="entry name" value="Tyr_kinase_rcpt_2_CS"/>
</dbReference>
<evidence type="ECO:0000259" key="36">
    <source>
        <dbReference type="PROSITE" id="PS50835"/>
    </source>
</evidence>
<dbReference type="GO" id="GO:0010976">
    <property type="term" value="P:positive regulation of neuron projection development"/>
    <property type="evidence" value="ECO:0007669"/>
    <property type="project" value="Ensembl"/>
</dbReference>
<dbReference type="Proteomes" id="UP000028761">
    <property type="component" value="Chromosome 1"/>
</dbReference>
<dbReference type="GO" id="GO:0048011">
    <property type="term" value="P:neurotrophin TRK receptor signaling pathway"/>
    <property type="evidence" value="ECO:0007669"/>
    <property type="project" value="Ensembl"/>
</dbReference>
<feature type="compositionally biased region" description="Polar residues" evidence="33">
    <location>
        <begin position="1"/>
        <end position="10"/>
    </location>
</feature>
<evidence type="ECO:0000256" key="27">
    <source>
        <dbReference type="ARBA" id="ARBA00051243"/>
    </source>
</evidence>
<dbReference type="Gene3D" id="2.60.40.10">
    <property type="entry name" value="Immunoglobulins"/>
    <property type="match status" value="2"/>
</dbReference>
<protein>
    <recommendedName>
        <fullName evidence="32">Tyrosine-protein kinase receptor</fullName>
        <ecNumber evidence="32">2.7.10.1</ecNumber>
    </recommendedName>
</protein>
<keyword evidence="38" id="KW-1185">Reference proteome</keyword>
<dbReference type="PROSITE" id="PS00109">
    <property type="entry name" value="PROTEIN_KINASE_TYR"/>
    <property type="match status" value="1"/>
</dbReference>
<evidence type="ECO:0000256" key="31">
    <source>
        <dbReference type="PROSITE-ProRule" id="PRU10141"/>
    </source>
</evidence>
<dbReference type="GO" id="GO:0051965">
    <property type="term" value="P:positive regulation of synapse assembly"/>
    <property type="evidence" value="ECO:0007669"/>
    <property type="project" value="Ensembl"/>
</dbReference>
<name>A0A096N4M2_PAPAN</name>
<dbReference type="GO" id="GO:0070374">
    <property type="term" value="P:positive regulation of ERK1 and ERK2 cascade"/>
    <property type="evidence" value="ECO:0007669"/>
    <property type="project" value="Ensembl"/>
</dbReference>
<dbReference type="SUPFAM" id="SSF52058">
    <property type="entry name" value="L domain-like"/>
    <property type="match status" value="1"/>
</dbReference>
<dbReference type="InterPro" id="IPR020777">
    <property type="entry name" value="NTRK"/>
</dbReference>
<evidence type="ECO:0000256" key="11">
    <source>
        <dbReference type="ARBA" id="ARBA00022737"/>
    </source>
</evidence>
<dbReference type="InterPro" id="IPR008266">
    <property type="entry name" value="Tyr_kinase_AS"/>
</dbReference>
<keyword evidence="7" id="KW-0433">Leucine-rich repeat</keyword>
<dbReference type="InterPro" id="IPR032675">
    <property type="entry name" value="LRR_dom_sf"/>
</dbReference>
<keyword evidence="24" id="KW-0325">Glycoprotein</keyword>
<evidence type="ECO:0000256" key="21">
    <source>
        <dbReference type="ARBA" id="ARBA00023137"/>
    </source>
</evidence>
<comment type="similarity">
    <text evidence="32">Belongs to the protein kinase superfamily. Tyr protein kinase family. Insulin receptor subfamily.</text>
</comment>
<evidence type="ECO:0000256" key="13">
    <source>
        <dbReference type="ARBA" id="ARBA00022753"/>
    </source>
</evidence>
<evidence type="ECO:0000256" key="10">
    <source>
        <dbReference type="ARBA" id="ARBA00022729"/>
    </source>
</evidence>
<dbReference type="FunFam" id="2.60.40.10:FF:000664">
    <property type="entry name" value="Tyrosine-protein kinase receptor"/>
    <property type="match status" value="1"/>
</dbReference>
<keyword evidence="15" id="KW-0221">Differentiation</keyword>
<reference evidence="37 38" key="1">
    <citation type="submission" date="2012-03" db="EMBL/GenBank/DDBJ databases">
        <title>Whole Genome Assembly of Papio anubis.</title>
        <authorList>
            <person name="Liu Y.L."/>
            <person name="Abraham K.A."/>
            <person name="Akbar H.A."/>
            <person name="Ali S.A."/>
            <person name="Anosike U.A."/>
            <person name="Aqrawi P.A."/>
            <person name="Arias F.A."/>
            <person name="Attaway T.A."/>
            <person name="Awwad R.A."/>
            <person name="Babu C.B."/>
            <person name="Bandaranaike D.B."/>
            <person name="Battles P.B."/>
            <person name="Bell A.B."/>
            <person name="Beltran B.B."/>
            <person name="Berhane-Mersha D.B."/>
            <person name="Bess C.B."/>
            <person name="Bickham C.B."/>
            <person name="Bolden T.B."/>
            <person name="Carter K.C."/>
            <person name="Chau D.C."/>
            <person name="Chavez A.C."/>
            <person name="Clerc-Blankenburg K.C."/>
            <person name="Coyle M.C."/>
            <person name="Dao M.D."/>
            <person name="Davila M.L.D."/>
            <person name="Davy-Carroll L.D."/>
            <person name="Denson S.D."/>
            <person name="Dinh H.D."/>
            <person name="Fernandez S.F."/>
            <person name="Fernando P.F."/>
            <person name="Forbes L.F."/>
            <person name="Francis C.F."/>
            <person name="Francisco L.F."/>
            <person name="Fu Q.F."/>
            <person name="Garcia-Iii R.G."/>
            <person name="Garrett T.G."/>
            <person name="Gross S.G."/>
            <person name="Gubbala S.G."/>
            <person name="Hirani K.H."/>
            <person name="Hogues M.H."/>
            <person name="Hollins B.H."/>
            <person name="Jackson L.J."/>
            <person name="Javaid M.J."/>
            <person name="Jhangiani S.J."/>
            <person name="Johnson A.J."/>
            <person name="Johnson B.J."/>
            <person name="Jones J.J."/>
            <person name="Joshi V.J."/>
            <person name="Kalu J.K."/>
            <person name="Khan N.K."/>
            <person name="Korchina V.K."/>
            <person name="Kovar C.K."/>
            <person name="Lago L.L."/>
            <person name="Lara F.L."/>
            <person name="Le T.-K.L."/>
            <person name="Lee S.L."/>
            <person name="Legall-Iii F.L."/>
            <person name="Lemon S.L."/>
            <person name="Liu J.L."/>
            <person name="Liu Y.-S.L."/>
            <person name="Liyanage D.L."/>
            <person name="Lopez J.L."/>
            <person name="Lorensuhewa L.L."/>
            <person name="Mata R.M."/>
            <person name="Mathew T.M."/>
            <person name="Mercado C.M."/>
            <person name="Mercado I.M."/>
            <person name="Morales K.M."/>
            <person name="Morgan M.M."/>
            <person name="Munidasa M.M."/>
            <person name="Ngo D.N."/>
            <person name="Nguyen L.N."/>
            <person name="Nguyen T.N."/>
            <person name="Nguyen N.N."/>
            <person name="Obregon M.O."/>
            <person name="Okwuonu G.O."/>
            <person name="Ongeri F.O."/>
            <person name="Onwere C.O."/>
            <person name="Osifeso I.O."/>
            <person name="Parra A.P."/>
            <person name="Patil S.P."/>
            <person name="Perez A.P."/>
            <person name="Perez Y.P."/>
            <person name="Pham C.P."/>
            <person name="Pu L.-L.P."/>
            <person name="Puazo M.P."/>
            <person name="Quiroz J.Q."/>
            <person name="Rouhana J.R."/>
            <person name="Ruiz M.R."/>
            <person name="Ruiz S.-J.R."/>
            <person name="Saada N.S."/>
            <person name="Santibanez J.S."/>
            <person name="Scheel M.S."/>
            <person name="Schneider B.S."/>
            <person name="Simmons D.S."/>
            <person name="Sisson I.S."/>
            <person name="Tang L.-Y.T."/>
            <person name="Thornton R.T."/>
            <person name="Tisius J.T."/>
            <person name="Toledanes G.T."/>
            <person name="Trejos Z.T."/>
            <person name="Usmani K.U."/>
            <person name="Varghese R.V."/>
            <person name="Vattathil S.V."/>
            <person name="Vee V.V."/>
            <person name="Walker D.W."/>
            <person name="Weissenberger G.W."/>
            <person name="White C.W."/>
            <person name="Williams A.W."/>
            <person name="Woodworth J.W."/>
            <person name="Wright R.W."/>
            <person name="Zhu Y.Z."/>
            <person name="Han Y.H."/>
            <person name="Newsham I.N."/>
            <person name="Nazareth L.N."/>
            <person name="Worley K.W."/>
            <person name="Muzny D.M."/>
            <person name="Rogers J.R."/>
            <person name="Gibbs R.G."/>
        </authorList>
    </citation>
    <scope>NUCLEOTIDE SEQUENCE [LARGE SCALE GENOMIC DNA]</scope>
</reference>
<accession>A0A096N4M2</accession>
<dbReference type="GO" id="GO:0009986">
    <property type="term" value="C:cell surface"/>
    <property type="evidence" value="ECO:0007669"/>
    <property type="project" value="Ensembl"/>
</dbReference>
<dbReference type="CDD" id="cd05092">
    <property type="entry name" value="PTKc_TrkA"/>
    <property type="match status" value="1"/>
</dbReference>
<dbReference type="PROSITE" id="PS50011">
    <property type="entry name" value="PROTEIN_KINASE_DOM"/>
    <property type="match status" value="1"/>
</dbReference>
<evidence type="ECO:0000256" key="19">
    <source>
        <dbReference type="ARBA" id="ARBA00022989"/>
    </source>
</evidence>
<keyword evidence="9 32" id="KW-0812">Transmembrane</keyword>
<keyword evidence="17" id="KW-0832">Ubl conjugation</keyword>
<reference evidence="37" key="2">
    <citation type="submission" date="2025-08" db="UniProtKB">
        <authorList>
            <consortium name="Ensembl"/>
        </authorList>
    </citation>
    <scope>IDENTIFICATION</scope>
</reference>
<dbReference type="GO" id="GO:0042490">
    <property type="term" value="P:mechanoreceptor differentiation"/>
    <property type="evidence" value="ECO:0007669"/>
    <property type="project" value="Ensembl"/>
</dbReference>
<evidence type="ECO:0000256" key="5">
    <source>
        <dbReference type="ARBA" id="ARBA00022475"/>
    </source>
</evidence>
<keyword evidence="8" id="KW-0808">Transferase</keyword>
<evidence type="ECO:0000256" key="23">
    <source>
        <dbReference type="ARBA" id="ARBA00023170"/>
    </source>
</evidence>
<dbReference type="Pfam" id="PF13855">
    <property type="entry name" value="LRR_8"/>
    <property type="match status" value="1"/>
</dbReference>
<evidence type="ECO:0000259" key="35">
    <source>
        <dbReference type="PROSITE" id="PS50011"/>
    </source>
</evidence>
<evidence type="ECO:0000256" key="16">
    <source>
        <dbReference type="ARBA" id="ARBA00022840"/>
    </source>
</evidence>
<dbReference type="InterPro" id="IPR013783">
    <property type="entry name" value="Ig-like_fold"/>
</dbReference>
<dbReference type="InterPro" id="IPR036179">
    <property type="entry name" value="Ig-like_dom_sf"/>
</dbReference>
<keyword evidence="16 29" id="KW-0067">ATP-binding</keyword>
<dbReference type="InterPro" id="IPR001611">
    <property type="entry name" value="Leu-rich_rpt"/>
</dbReference>
<keyword evidence="20 34" id="KW-0472">Membrane</keyword>
<dbReference type="KEGG" id="panu:101012772"/>
<dbReference type="GO" id="GO:0043235">
    <property type="term" value="C:receptor complex"/>
    <property type="evidence" value="ECO:0007669"/>
    <property type="project" value="Ensembl"/>
</dbReference>
<dbReference type="GO" id="GO:0043524">
    <property type="term" value="P:negative regulation of neuron apoptotic process"/>
    <property type="evidence" value="ECO:0007669"/>
    <property type="project" value="Ensembl"/>
</dbReference>
<dbReference type="InterPro" id="IPR031635">
    <property type="entry name" value="NTRK_LRRCT"/>
</dbReference>
<keyword evidence="25" id="KW-0393">Immunoglobulin domain</keyword>
<sequence length="822" mass="90661">MSGEAWQQQLRAHRRLPRRSKAGAAAMLRGGRRGQLGWHSWAAGPGSLLAWLMLASAGASPCPDACCPHGSSGLRCTRDGALDSLHHLPGAENLTELYIENQQHLQHLELRDLRGLGELRNLTIVKSGLRFVAPDAFHFTPRLSRLNLSFNALESLSWKTVQGLSLQELVLSGNPLHCSCALRWLQRWEEEGLGGVHEQKLQCHGQGPLAHMPNASCGVPMLKVQVPNASVDVGDDVLLWCQVEGRGLEQAGWILTELEQSATVMKSGALPSLGLTLANVTSDLNRKNVTCWAENDVGRAELSVQVNVSFPASVQLHEAVEMHHWCIPFSVDGQPAPSLRWLFNGSVLNETSFIFTEFLEPAANETVRHGCLRLNQPTHVNNGNYTLLAANPFGQASASIMAAFMDNPFEFNPEDPIPVSFSPVDTNSTSGDPVEKKDETPFGVSVAVGLAVFACLFLSMLLLVLNKCGRRNKFGINRPAVLAPEDGLAMSLHFMTLGGSSLSPTEGKGSGLQGHIIENPQYFSDACVHHIKRRDIVLKWELGEGAFGKVFLAECHNLLPEQDKMLVAVKALKEVSESARQDFQREAELLTMLQHQHIVRFFGVCTEGRPLLMVFEYMRHGDLNRFLRSHGPDAKLLAGGEDVAPGPLGLGQLLAVASQVAAGMVYLAGLHFVHRDLATRNCLVGQGLVVKIGDFGMSRDIYSTDYYRVGGRTMLPIRWMPPESILYRKFTTESDVWSFGVVLWEIFTYGKQPWYQLSNTEAIDCITQGRELERPRACPPEVYAIMRGCWQREPQQRHSIKDVHARLQALAQAPPVYLDVLG</sequence>
<dbReference type="PANTHER" id="PTHR24416:SF370">
    <property type="entry name" value="HIGH AFFINITY NERVE GROWTH FACTOR RECEPTOR"/>
    <property type="match status" value="1"/>
</dbReference>